<name>A0AAW9QPD5_9CHRO</name>
<comment type="similarity">
    <text evidence="6">Belongs to the HCP family.</text>
</comment>
<dbReference type="PANTHER" id="PTHR30109:SF0">
    <property type="entry name" value="HYDROXYLAMINE REDUCTASE"/>
    <property type="match status" value="1"/>
</dbReference>
<feature type="binding site" description="via persulfide group" evidence="6">
    <location>
        <position position="398"/>
    </location>
    <ligand>
        <name>hybrid [4Fe-2O-2S] cluster</name>
        <dbReference type="ChEBI" id="CHEBI:60519"/>
    </ligand>
</feature>
<dbReference type="GO" id="GO:0051539">
    <property type="term" value="F:4 iron, 4 sulfur cluster binding"/>
    <property type="evidence" value="ECO:0007669"/>
    <property type="project" value="UniProtKB-KW"/>
</dbReference>
<comment type="cofactor">
    <cofactor evidence="6">
        <name>[4Fe-4S] cluster</name>
        <dbReference type="ChEBI" id="CHEBI:49883"/>
    </cofactor>
    <text evidence="6">Binds 1 [4Fe-4S] cluster.</text>
</comment>
<comment type="catalytic activity">
    <reaction evidence="6">
        <text>A + NH4(+) + H2O = hydroxylamine + AH2 + H(+)</text>
        <dbReference type="Rhea" id="RHEA:22052"/>
        <dbReference type="ChEBI" id="CHEBI:13193"/>
        <dbReference type="ChEBI" id="CHEBI:15377"/>
        <dbReference type="ChEBI" id="CHEBI:15378"/>
        <dbReference type="ChEBI" id="CHEBI:15429"/>
        <dbReference type="ChEBI" id="CHEBI:17499"/>
        <dbReference type="ChEBI" id="CHEBI:28938"/>
        <dbReference type="EC" id="1.7.99.1"/>
    </reaction>
</comment>
<dbReference type="PANTHER" id="PTHR30109">
    <property type="entry name" value="HYDROXYLAMINE REDUCTASE"/>
    <property type="match status" value="1"/>
</dbReference>
<feature type="binding site" evidence="6">
    <location>
        <position position="6"/>
    </location>
    <ligand>
        <name>[4Fe-4S] cluster</name>
        <dbReference type="ChEBI" id="CHEBI:49883"/>
    </ligand>
</feature>
<feature type="binding site" evidence="6">
    <location>
        <position position="487"/>
    </location>
    <ligand>
        <name>hybrid [4Fe-2O-2S] cluster</name>
        <dbReference type="ChEBI" id="CHEBI:60519"/>
    </ligand>
</feature>
<dbReference type="HAMAP" id="MF_00069">
    <property type="entry name" value="Hydroxylam_reduct"/>
    <property type="match status" value="1"/>
</dbReference>
<keyword evidence="4 6" id="KW-0408">Iron</keyword>
<dbReference type="GO" id="GO:0004601">
    <property type="term" value="F:peroxidase activity"/>
    <property type="evidence" value="ECO:0007669"/>
    <property type="project" value="TreeGrafter"/>
</dbReference>
<feature type="binding site" evidence="6">
    <location>
        <position position="485"/>
    </location>
    <ligand>
        <name>hybrid [4Fe-2O-2S] cluster</name>
        <dbReference type="ChEBI" id="CHEBI:60519"/>
    </ligand>
</feature>
<dbReference type="RefSeq" id="WP_332867117.1">
    <property type="nucleotide sequence ID" value="NZ_JBAFSM010000054.1"/>
</dbReference>
<gene>
    <name evidence="6 7" type="primary">hcp</name>
    <name evidence="7" type="synonym">priS</name>
    <name evidence="7" type="ORF">V0288_21095</name>
</gene>
<evidence type="ECO:0000256" key="6">
    <source>
        <dbReference type="HAMAP-Rule" id="MF_00069"/>
    </source>
</evidence>
<dbReference type="Gene3D" id="1.20.1270.20">
    <property type="match status" value="2"/>
</dbReference>
<reference evidence="7 8" key="1">
    <citation type="submission" date="2024-01" db="EMBL/GenBank/DDBJ databases">
        <title>Genomic insights into the taxonomy and metabolism of the cyanobacterium Pannus brasiliensis CCIBt3594.</title>
        <authorList>
            <person name="Machado M."/>
            <person name="Botero N.B."/>
            <person name="Andreote A.P.D."/>
            <person name="Feitosa A.M.T."/>
            <person name="Popin R."/>
            <person name="Sivonen K."/>
            <person name="Fiore M.F."/>
        </authorList>
    </citation>
    <scope>NUCLEOTIDE SEQUENCE [LARGE SCALE GENOMIC DNA]</scope>
    <source>
        <strain evidence="7 8">CCIBt3594</strain>
    </source>
</reference>
<dbReference type="EC" id="1.7.99.1" evidence="6"/>
<dbReference type="GO" id="GO:0050418">
    <property type="term" value="F:hydroxylamine reductase activity"/>
    <property type="evidence" value="ECO:0007669"/>
    <property type="project" value="UniProtKB-UniRule"/>
</dbReference>
<comment type="caution">
    <text evidence="7">The sequence shown here is derived from an EMBL/GenBank/DDBJ whole genome shotgun (WGS) entry which is preliminary data.</text>
</comment>
<dbReference type="GO" id="GO:0042542">
    <property type="term" value="P:response to hydrogen peroxide"/>
    <property type="evidence" value="ECO:0007669"/>
    <property type="project" value="TreeGrafter"/>
</dbReference>
<dbReference type="PIRSF" id="PIRSF000076">
    <property type="entry name" value="HCP"/>
    <property type="match status" value="1"/>
</dbReference>
<accession>A0AAW9QPD5</accession>
<keyword evidence="3 6" id="KW-0560">Oxidoreductase</keyword>
<feature type="binding site" evidence="6">
    <location>
        <position position="15"/>
    </location>
    <ligand>
        <name>[4Fe-4S] cluster</name>
        <dbReference type="ChEBI" id="CHEBI:49883"/>
    </ligand>
</feature>
<protein>
    <recommendedName>
        <fullName evidence="6">Hydroxylamine reductase</fullName>
        <ecNumber evidence="6">1.7.99.1</ecNumber>
    </recommendedName>
    <alternativeName>
        <fullName evidence="6">Hybrid-cluster protein</fullName>
        <shortName evidence="6">HCP</shortName>
    </alternativeName>
    <alternativeName>
        <fullName evidence="6">Prismane protein</fullName>
    </alternativeName>
</protein>
<feature type="binding site" evidence="6">
    <location>
        <position position="238"/>
    </location>
    <ligand>
        <name>hybrid [4Fe-2O-2S] cluster</name>
        <dbReference type="ChEBI" id="CHEBI:60519"/>
    </ligand>
</feature>
<dbReference type="Pfam" id="PF03063">
    <property type="entry name" value="Prismane"/>
    <property type="match status" value="1"/>
</dbReference>
<comment type="function">
    <text evidence="6">Catalyzes the reduction of hydroxylamine to form NH(3) and H(2)O.</text>
</comment>
<dbReference type="InterPro" id="IPR011254">
    <property type="entry name" value="Prismane-like_sf"/>
</dbReference>
<sequence length="542" mass="59558">MFCEQCEQTASGNGCHQWGACGKSPEVNAVQDLLVFSLRGLAPVVLKARERGISTCEADIFTCESLFATMTNVNFDAKRFSDYIRRCLDIREALKARVGTENWPAIASYQPDFTGSLVEQGQEVSLELISQARDVDIFSLKLTAIYGVKGLASYSFHAYELGQEDDTVYRVVAEILAAIDNPDLTLNDWVNLCLEVGKANLRAMELLDAGHTETYGHPVPTPVPLNPRVGKAILVSGHDIKQLSALLAQTADTGITVYTHGELLPAHGYPRLKEKYPHLYGHYGTAWQNQTKEFPKFPGAIVITTNCLMPTHENYEGKLFTLGPVGYPGITRLEEVDGSIDFRPVIEKALESPGFTDEGTPRQVSVGFARNTVLSVADTVIDAVKQGKIRHFFLVGGCDGAKPDRNYYTEFVEKVPEDCIVLTLACGKFRFFDKQLGSIEGLPRLMDVGQCNDAYSAIQIALGLANAFNVSVNEIPLSLIISWYEQKAIAVLLTLLYLGIHNIRLGPTLPAFFTPNVLKLLSDTYHLQAITTPEQDLAACLG</sequence>
<dbReference type="GO" id="GO:0046872">
    <property type="term" value="F:metal ion binding"/>
    <property type="evidence" value="ECO:0007669"/>
    <property type="project" value="UniProtKB-KW"/>
</dbReference>
<feature type="binding site" evidence="6">
    <location>
        <position position="262"/>
    </location>
    <ligand>
        <name>hybrid [4Fe-2O-2S] cluster</name>
        <dbReference type="ChEBI" id="CHEBI:60519"/>
    </ligand>
</feature>
<dbReference type="AlphaFoldDB" id="A0AAW9QPD5"/>
<feature type="binding site" evidence="6">
    <location>
        <position position="3"/>
    </location>
    <ligand>
        <name>[4Fe-4S] cluster</name>
        <dbReference type="ChEBI" id="CHEBI:49883"/>
    </ligand>
</feature>
<organism evidence="7 8">
    <name type="scientific">Pannus brasiliensis CCIBt3594</name>
    <dbReference type="NCBI Taxonomy" id="1427578"/>
    <lineage>
        <taxon>Bacteria</taxon>
        <taxon>Bacillati</taxon>
        <taxon>Cyanobacteriota</taxon>
        <taxon>Cyanophyceae</taxon>
        <taxon>Oscillatoriophycideae</taxon>
        <taxon>Chroococcales</taxon>
        <taxon>Microcystaceae</taxon>
        <taxon>Pannus</taxon>
    </lineage>
</organism>
<keyword evidence="5 6" id="KW-0411">Iron-sulfur</keyword>
<dbReference type="CDD" id="cd01914">
    <property type="entry name" value="HCP"/>
    <property type="match status" value="1"/>
</dbReference>
<evidence type="ECO:0000256" key="3">
    <source>
        <dbReference type="ARBA" id="ARBA00023002"/>
    </source>
</evidence>
<comment type="cofactor">
    <cofactor evidence="6">
        <name>hybrid [4Fe-2O-2S] cluster</name>
        <dbReference type="ChEBI" id="CHEBI:60519"/>
    </cofactor>
    <text evidence="6">Binds 1 hybrid [4Fe-2O-2S] cluster.</text>
</comment>
<evidence type="ECO:0000256" key="1">
    <source>
        <dbReference type="ARBA" id="ARBA00022490"/>
    </source>
</evidence>
<dbReference type="EMBL" id="JBAFSM010000054">
    <property type="protein sequence ID" value="MEG3439637.1"/>
    <property type="molecule type" value="Genomic_DNA"/>
</dbReference>
<dbReference type="Proteomes" id="UP001328733">
    <property type="component" value="Unassembled WGS sequence"/>
</dbReference>
<comment type="subcellular location">
    <subcellularLocation>
        <location evidence="6">Cytoplasm</location>
    </subcellularLocation>
</comment>
<evidence type="ECO:0000256" key="4">
    <source>
        <dbReference type="ARBA" id="ARBA00023004"/>
    </source>
</evidence>
<evidence type="ECO:0000313" key="7">
    <source>
        <dbReference type="EMBL" id="MEG3439637.1"/>
    </source>
</evidence>
<dbReference type="Gene3D" id="3.40.50.2030">
    <property type="match status" value="2"/>
</dbReference>
<proteinExistence type="inferred from homology"/>
<dbReference type="InterPro" id="IPR016099">
    <property type="entry name" value="Prismane-like_a/b-sand"/>
</dbReference>
<dbReference type="NCBIfam" id="TIGR01703">
    <property type="entry name" value="hybrid_clust"/>
    <property type="match status" value="1"/>
</dbReference>
<keyword evidence="1 6" id="KW-0963">Cytoplasm</keyword>
<dbReference type="NCBIfam" id="NF003658">
    <property type="entry name" value="PRK05290.1"/>
    <property type="match status" value="1"/>
</dbReference>
<dbReference type="InterPro" id="IPR004137">
    <property type="entry name" value="HCP/CODH"/>
</dbReference>
<feature type="binding site" evidence="6">
    <location>
        <position position="426"/>
    </location>
    <ligand>
        <name>hybrid [4Fe-2O-2S] cluster</name>
        <dbReference type="ChEBI" id="CHEBI:60519"/>
    </ligand>
</feature>
<feature type="modified residue" description="Cysteine persulfide" evidence="6">
    <location>
        <position position="398"/>
    </location>
</feature>
<evidence type="ECO:0000256" key="5">
    <source>
        <dbReference type="ARBA" id="ARBA00023014"/>
    </source>
</evidence>
<keyword evidence="8" id="KW-1185">Reference proteome</keyword>
<feature type="binding site" evidence="6">
    <location>
        <position position="21"/>
    </location>
    <ligand>
        <name>[4Fe-4S] cluster</name>
        <dbReference type="ChEBI" id="CHEBI:49883"/>
    </ligand>
</feature>
<dbReference type="InterPro" id="IPR010048">
    <property type="entry name" value="Hydroxylam_reduct"/>
</dbReference>
<feature type="binding site" evidence="6">
    <location>
        <position position="307"/>
    </location>
    <ligand>
        <name>hybrid [4Fe-2O-2S] cluster</name>
        <dbReference type="ChEBI" id="CHEBI:60519"/>
    </ligand>
</feature>
<feature type="binding site" evidence="6">
    <location>
        <position position="451"/>
    </location>
    <ligand>
        <name>hybrid [4Fe-2O-2S] cluster</name>
        <dbReference type="ChEBI" id="CHEBI:60519"/>
    </ligand>
</feature>
<dbReference type="InterPro" id="IPR016100">
    <property type="entry name" value="Prismane_a-bundle"/>
</dbReference>
<dbReference type="FunFam" id="3.40.50.2030:FF:000001">
    <property type="entry name" value="Hydroxylamine reductase"/>
    <property type="match status" value="1"/>
</dbReference>
<evidence type="ECO:0000256" key="2">
    <source>
        <dbReference type="ARBA" id="ARBA00022723"/>
    </source>
</evidence>
<keyword evidence="2 6" id="KW-0479">Metal-binding</keyword>
<keyword evidence="6" id="KW-0004">4Fe-4S</keyword>
<evidence type="ECO:0000313" key="8">
    <source>
        <dbReference type="Proteomes" id="UP001328733"/>
    </source>
</evidence>
<dbReference type="GO" id="GO:0005737">
    <property type="term" value="C:cytoplasm"/>
    <property type="evidence" value="ECO:0007669"/>
    <property type="project" value="UniProtKB-SubCell"/>
</dbReference>
<dbReference type="SUPFAM" id="SSF56821">
    <property type="entry name" value="Prismane protein-like"/>
    <property type="match status" value="1"/>
</dbReference>